<comment type="caution">
    <text evidence="2">The sequence shown here is derived from an EMBL/GenBank/DDBJ whole genome shotgun (WGS) entry which is preliminary data.</text>
</comment>
<dbReference type="EMBL" id="BGZK01001197">
    <property type="protein sequence ID" value="GBP74163.1"/>
    <property type="molecule type" value="Genomic_DNA"/>
</dbReference>
<evidence type="ECO:0000313" key="2">
    <source>
        <dbReference type="EMBL" id="GBP74163.1"/>
    </source>
</evidence>
<proteinExistence type="predicted"/>
<feature type="region of interest" description="Disordered" evidence="1">
    <location>
        <begin position="1"/>
        <end position="43"/>
    </location>
</feature>
<dbReference type="Proteomes" id="UP000299102">
    <property type="component" value="Unassembled WGS sequence"/>
</dbReference>
<organism evidence="2 3">
    <name type="scientific">Eumeta variegata</name>
    <name type="common">Bagworm moth</name>
    <name type="synonym">Eumeta japonica</name>
    <dbReference type="NCBI Taxonomy" id="151549"/>
    <lineage>
        <taxon>Eukaryota</taxon>
        <taxon>Metazoa</taxon>
        <taxon>Ecdysozoa</taxon>
        <taxon>Arthropoda</taxon>
        <taxon>Hexapoda</taxon>
        <taxon>Insecta</taxon>
        <taxon>Pterygota</taxon>
        <taxon>Neoptera</taxon>
        <taxon>Endopterygota</taxon>
        <taxon>Lepidoptera</taxon>
        <taxon>Glossata</taxon>
        <taxon>Ditrysia</taxon>
        <taxon>Tineoidea</taxon>
        <taxon>Psychidae</taxon>
        <taxon>Oiketicinae</taxon>
        <taxon>Eumeta</taxon>
    </lineage>
</organism>
<accession>A0A4C1YFR9</accession>
<name>A0A4C1YFR9_EUMVA</name>
<evidence type="ECO:0000313" key="3">
    <source>
        <dbReference type="Proteomes" id="UP000299102"/>
    </source>
</evidence>
<sequence>MRQAVPIRFSADKDVARPSATLSGRVSSAQSVRRESRNSNRRPAGVPRALLEFCCEQTELSESNPEALICPRLQMSNNRFRTLEDAQLTRHTEGRSGGSSRPFPFQDKVLEFTPTADEFSLEVVRPTRRCASPLESPNGTPCASLHYSCQTVAGQRSSPEEKEWSTQLTESTELKWQWARHVVEQMAAGEGRFLSGVLTTNLTTQRGATSHWGD</sequence>
<dbReference type="AlphaFoldDB" id="A0A4C1YFR9"/>
<reference evidence="2 3" key="1">
    <citation type="journal article" date="2019" name="Commun. Biol.">
        <title>The bagworm genome reveals a unique fibroin gene that provides high tensile strength.</title>
        <authorList>
            <person name="Kono N."/>
            <person name="Nakamura H."/>
            <person name="Ohtoshi R."/>
            <person name="Tomita M."/>
            <person name="Numata K."/>
            <person name="Arakawa K."/>
        </authorList>
    </citation>
    <scope>NUCLEOTIDE SEQUENCE [LARGE SCALE GENOMIC DNA]</scope>
</reference>
<gene>
    <name evidence="2" type="ORF">EVAR_53353_1</name>
</gene>
<keyword evidence="3" id="KW-1185">Reference proteome</keyword>
<evidence type="ECO:0000256" key="1">
    <source>
        <dbReference type="SAM" id="MobiDB-lite"/>
    </source>
</evidence>
<feature type="compositionally biased region" description="Polar residues" evidence="1">
    <location>
        <begin position="20"/>
        <end position="31"/>
    </location>
</feature>
<protein>
    <submittedName>
        <fullName evidence="2">Uncharacterized protein</fullName>
    </submittedName>
</protein>